<dbReference type="AlphaFoldDB" id="A0A9D1P5Q0"/>
<dbReference type="PANTHER" id="PTHR38462:SF1">
    <property type="entry name" value="YPRB RIBONUCLEASE H-LIKE DOMAIN-CONTAINING PROTEIN"/>
    <property type="match status" value="1"/>
</dbReference>
<dbReference type="InterPro" id="IPR012337">
    <property type="entry name" value="RNaseH-like_sf"/>
</dbReference>
<dbReference type="Pfam" id="PF13482">
    <property type="entry name" value="RNase_H_2"/>
    <property type="match status" value="1"/>
</dbReference>
<dbReference type="SUPFAM" id="SSF53098">
    <property type="entry name" value="Ribonuclease H-like"/>
    <property type="match status" value="1"/>
</dbReference>
<dbReference type="Gene3D" id="3.30.420.10">
    <property type="entry name" value="Ribonuclease H-like superfamily/Ribonuclease H"/>
    <property type="match status" value="1"/>
</dbReference>
<comment type="caution">
    <text evidence="2">The sequence shown here is derived from an EMBL/GenBank/DDBJ whole genome shotgun (WGS) entry which is preliminary data.</text>
</comment>
<evidence type="ECO:0000313" key="3">
    <source>
        <dbReference type="Proteomes" id="UP000824169"/>
    </source>
</evidence>
<organism evidence="2 3">
    <name type="scientific">Candidatus Scatomonas pullistercoris</name>
    <dbReference type="NCBI Taxonomy" id="2840920"/>
    <lineage>
        <taxon>Bacteria</taxon>
        <taxon>Bacillati</taxon>
        <taxon>Bacillota</taxon>
        <taxon>Clostridia</taxon>
        <taxon>Lachnospirales</taxon>
        <taxon>Lachnospiraceae</taxon>
        <taxon>Lachnospiraceae incertae sedis</taxon>
        <taxon>Candidatus Scatomonas</taxon>
    </lineage>
</organism>
<dbReference type="InterPro" id="IPR036397">
    <property type="entry name" value="RNaseH_sf"/>
</dbReference>
<evidence type="ECO:0000313" key="2">
    <source>
        <dbReference type="EMBL" id="HIV26033.1"/>
    </source>
</evidence>
<dbReference type="InterPro" id="IPR038720">
    <property type="entry name" value="YprB_RNase_H-like_dom"/>
</dbReference>
<dbReference type="PANTHER" id="PTHR38462">
    <property type="entry name" value="EXONUCLEASE-LIKE PROTEIN"/>
    <property type="match status" value="1"/>
</dbReference>
<gene>
    <name evidence="2" type="ORF">IAB71_09715</name>
</gene>
<reference evidence="2" key="2">
    <citation type="journal article" date="2021" name="PeerJ">
        <title>Extensive microbial diversity within the chicken gut microbiome revealed by metagenomics and culture.</title>
        <authorList>
            <person name="Gilroy R."/>
            <person name="Ravi A."/>
            <person name="Getino M."/>
            <person name="Pursley I."/>
            <person name="Horton D.L."/>
            <person name="Alikhan N.F."/>
            <person name="Baker D."/>
            <person name="Gharbi K."/>
            <person name="Hall N."/>
            <person name="Watson M."/>
            <person name="Adriaenssens E.M."/>
            <person name="Foster-Nyarko E."/>
            <person name="Jarju S."/>
            <person name="Secka A."/>
            <person name="Antonio M."/>
            <person name="Oren A."/>
            <person name="Chaudhuri R.R."/>
            <person name="La Ragione R."/>
            <person name="Hildebrand F."/>
            <person name="Pallen M.J."/>
        </authorList>
    </citation>
    <scope>NUCLEOTIDE SEQUENCE</scope>
    <source>
        <strain evidence="2">CHK188-20938</strain>
    </source>
</reference>
<sequence length="354" mass="40764">MIIRELSSSLPGRPLSAYLDSRKKTVFFDIETTGLSWRSSHLYLIGAAFLRGQQWCLRQWFLEKPQEEVELLRLFSEFLRNFTEAVHYNGQTFDLPYLSHKYEFYRMENLLPTLESLDLYRVVRPWQKILGLPSLKQKDVEQLLCISREDTRSGGELISCYHSYLQTGSQTALQLLLLHNRDDVLGLLQLLPLLGFRNLAENNWTVENAAYKKGELQLSLSLPHPLPVSVTAVSAPYRLWANASSALAAAAAQEGEMKHFFDSYKDYYYLPGEDCAVHKSVGVYVDPAFRRKATARSCYQRAAGIFLPQPEPVFQPVFYRDYGEKPAYLQLREDMLQDGPFLRRYAEAVLRALL</sequence>
<evidence type="ECO:0000259" key="1">
    <source>
        <dbReference type="Pfam" id="PF13482"/>
    </source>
</evidence>
<feature type="domain" description="YprB ribonuclease H-like" evidence="1">
    <location>
        <begin position="26"/>
        <end position="191"/>
    </location>
</feature>
<name>A0A9D1P5Q0_9FIRM</name>
<accession>A0A9D1P5Q0</accession>
<protein>
    <submittedName>
        <fullName evidence="2">Ribonuclease H-like domain-containing protein</fullName>
    </submittedName>
</protein>
<dbReference type="EMBL" id="DVOO01000029">
    <property type="protein sequence ID" value="HIV26033.1"/>
    <property type="molecule type" value="Genomic_DNA"/>
</dbReference>
<dbReference type="GO" id="GO:0003676">
    <property type="term" value="F:nucleic acid binding"/>
    <property type="evidence" value="ECO:0007669"/>
    <property type="project" value="InterPro"/>
</dbReference>
<dbReference type="Proteomes" id="UP000824169">
    <property type="component" value="Unassembled WGS sequence"/>
</dbReference>
<proteinExistence type="predicted"/>
<reference evidence="2" key="1">
    <citation type="submission" date="2020-10" db="EMBL/GenBank/DDBJ databases">
        <authorList>
            <person name="Gilroy R."/>
        </authorList>
    </citation>
    <scope>NUCLEOTIDE SEQUENCE</scope>
    <source>
        <strain evidence="2">CHK188-20938</strain>
    </source>
</reference>